<dbReference type="Proteomes" id="UP000286134">
    <property type="component" value="Unassembled WGS sequence"/>
</dbReference>
<evidence type="ECO:0000313" key="2">
    <source>
        <dbReference type="Proteomes" id="UP000286134"/>
    </source>
</evidence>
<comment type="caution">
    <text evidence="1">The sequence shown here is derived from an EMBL/GenBank/DDBJ whole genome shotgun (WGS) entry which is preliminary data.</text>
</comment>
<proteinExistence type="predicted"/>
<gene>
    <name evidence="1" type="ORF">OnM2_090006</name>
</gene>
<dbReference type="EMBL" id="MCFK01009090">
    <property type="protein sequence ID" value="RKF55290.1"/>
    <property type="molecule type" value="Genomic_DNA"/>
</dbReference>
<protein>
    <submittedName>
        <fullName evidence="1">Uncharacterized protein</fullName>
    </submittedName>
</protein>
<name>A0A420HCW6_9PEZI</name>
<sequence length="153" mass="17347">MNKYPFAWMYNVLNPSLIALLLKPNCKNTANKNSKVRGLGNNVYDVSEFTKIEFYVRCKKKNVVSHVHREINVMKNLTASALIGIDIAIAEGWLIDLESPKLTMPKYHGISVDISTKGHEKLEPIIIFARIKSIALDGNKLLLFIDRLQHEAN</sequence>
<dbReference type="AlphaFoldDB" id="A0A420HCW6"/>
<evidence type="ECO:0000313" key="1">
    <source>
        <dbReference type="EMBL" id="RKF55290.1"/>
    </source>
</evidence>
<organism evidence="1 2">
    <name type="scientific">Erysiphe neolycopersici</name>
    <dbReference type="NCBI Taxonomy" id="212602"/>
    <lineage>
        <taxon>Eukaryota</taxon>
        <taxon>Fungi</taxon>
        <taxon>Dikarya</taxon>
        <taxon>Ascomycota</taxon>
        <taxon>Pezizomycotina</taxon>
        <taxon>Leotiomycetes</taxon>
        <taxon>Erysiphales</taxon>
        <taxon>Erysiphaceae</taxon>
        <taxon>Erysiphe</taxon>
    </lineage>
</organism>
<keyword evidence="2" id="KW-1185">Reference proteome</keyword>
<reference evidence="1 2" key="1">
    <citation type="journal article" date="2018" name="BMC Genomics">
        <title>Comparative genome analyses reveal sequence features reflecting distinct modes of host-adaptation between dicot and monocot powdery mildew.</title>
        <authorList>
            <person name="Wu Y."/>
            <person name="Ma X."/>
            <person name="Pan Z."/>
            <person name="Kale S.D."/>
            <person name="Song Y."/>
            <person name="King H."/>
            <person name="Zhang Q."/>
            <person name="Presley C."/>
            <person name="Deng X."/>
            <person name="Wei C.I."/>
            <person name="Xiao S."/>
        </authorList>
    </citation>
    <scope>NUCLEOTIDE SEQUENCE [LARGE SCALE GENOMIC DNA]</scope>
    <source>
        <strain evidence="1">UMSG2</strain>
    </source>
</reference>
<dbReference type="OrthoDB" id="3598898at2759"/>
<accession>A0A420HCW6</accession>